<keyword evidence="1" id="KW-1133">Transmembrane helix</keyword>
<sequence>MDSVAAHSYLTAIFRMITLQYENRYLGEIILIGNFVGRVVNANIRIKIAKTVTTVSWDSRVSPELIAFCLSMLPTAVLLAISSKPGDKTFPSLCAYTNSHRYFLAFAIPIRGSLGYIFYEHKKHWKVGTVVKVPLKDGLTHFFLVACVYGPAGWIWYSKEASLAQIPQCIALAANVIFGSRAVLNLRLVTNQGEVDFLPHVPSPSRTPSPLTFSTRVEDEEVDMDVPTGTGISGGTDVTVVGSLDGSDNRRTRTIRFADDIRA</sequence>
<dbReference type="KEGG" id="cput:CONPUDRAFT_76580"/>
<keyword evidence="1" id="KW-0472">Membrane</keyword>
<keyword evidence="3" id="KW-1185">Reference proteome</keyword>
<reference evidence="3" key="1">
    <citation type="journal article" date="2012" name="Science">
        <title>The Paleozoic origin of enzymatic lignin decomposition reconstructed from 31 fungal genomes.</title>
        <authorList>
            <person name="Floudas D."/>
            <person name="Binder M."/>
            <person name="Riley R."/>
            <person name="Barry K."/>
            <person name="Blanchette R.A."/>
            <person name="Henrissat B."/>
            <person name="Martinez A.T."/>
            <person name="Otillar R."/>
            <person name="Spatafora J.W."/>
            <person name="Yadav J.S."/>
            <person name="Aerts A."/>
            <person name="Benoit I."/>
            <person name="Boyd A."/>
            <person name="Carlson A."/>
            <person name="Copeland A."/>
            <person name="Coutinho P.M."/>
            <person name="de Vries R.P."/>
            <person name="Ferreira P."/>
            <person name="Findley K."/>
            <person name="Foster B."/>
            <person name="Gaskell J."/>
            <person name="Glotzer D."/>
            <person name="Gorecki P."/>
            <person name="Heitman J."/>
            <person name="Hesse C."/>
            <person name="Hori C."/>
            <person name="Igarashi K."/>
            <person name="Jurgens J.A."/>
            <person name="Kallen N."/>
            <person name="Kersten P."/>
            <person name="Kohler A."/>
            <person name="Kuees U."/>
            <person name="Kumar T.K.A."/>
            <person name="Kuo A."/>
            <person name="LaButti K."/>
            <person name="Larrondo L.F."/>
            <person name="Lindquist E."/>
            <person name="Ling A."/>
            <person name="Lombard V."/>
            <person name="Lucas S."/>
            <person name="Lundell T."/>
            <person name="Martin R."/>
            <person name="McLaughlin D.J."/>
            <person name="Morgenstern I."/>
            <person name="Morin E."/>
            <person name="Murat C."/>
            <person name="Nagy L.G."/>
            <person name="Nolan M."/>
            <person name="Ohm R.A."/>
            <person name="Patyshakuliyeva A."/>
            <person name="Rokas A."/>
            <person name="Ruiz-Duenas F.J."/>
            <person name="Sabat G."/>
            <person name="Salamov A."/>
            <person name="Samejima M."/>
            <person name="Schmutz J."/>
            <person name="Slot J.C."/>
            <person name="St John F."/>
            <person name="Stenlid J."/>
            <person name="Sun H."/>
            <person name="Sun S."/>
            <person name="Syed K."/>
            <person name="Tsang A."/>
            <person name="Wiebenga A."/>
            <person name="Young D."/>
            <person name="Pisabarro A."/>
            <person name="Eastwood D.C."/>
            <person name="Martin F."/>
            <person name="Cullen D."/>
            <person name="Grigoriev I.V."/>
            <person name="Hibbett D.S."/>
        </authorList>
    </citation>
    <scope>NUCLEOTIDE SEQUENCE [LARGE SCALE GENOMIC DNA]</scope>
    <source>
        <strain evidence="3">RWD-64-598 SS2</strain>
    </source>
</reference>
<protein>
    <submittedName>
        <fullName evidence="2">Uncharacterized protein</fullName>
    </submittedName>
</protein>
<accession>A0A5M3MC06</accession>
<name>A0A5M3MC06_CONPW</name>
<feature type="transmembrane region" description="Helical" evidence="1">
    <location>
        <begin position="102"/>
        <end position="119"/>
    </location>
</feature>
<evidence type="ECO:0000256" key="1">
    <source>
        <dbReference type="SAM" id="Phobius"/>
    </source>
</evidence>
<dbReference type="EMBL" id="JH711586">
    <property type="protein sequence ID" value="EIW76171.1"/>
    <property type="molecule type" value="Genomic_DNA"/>
</dbReference>
<dbReference type="GeneID" id="19209514"/>
<dbReference type="AlphaFoldDB" id="A0A5M3MC06"/>
<dbReference type="RefSeq" id="XP_007773436.1">
    <property type="nucleotide sequence ID" value="XM_007775246.1"/>
</dbReference>
<evidence type="ECO:0000313" key="2">
    <source>
        <dbReference type="EMBL" id="EIW76171.1"/>
    </source>
</evidence>
<feature type="transmembrane region" description="Helical" evidence="1">
    <location>
        <begin position="65"/>
        <end position="82"/>
    </location>
</feature>
<organism evidence="2 3">
    <name type="scientific">Coniophora puteana (strain RWD-64-598)</name>
    <name type="common">Brown rot fungus</name>
    <dbReference type="NCBI Taxonomy" id="741705"/>
    <lineage>
        <taxon>Eukaryota</taxon>
        <taxon>Fungi</taxon>
        <taxon>Dikarya</taxon>
        <taxon>Basidiomycota</taxon>
        <taxon>Agaricomycotina</taxon>
        <taxon>Agaricomycetes</taxon>
        <taxon>Agaricomycetidae</taxon>
        <taxon>Boletales</taxon>
        <taxon>Coniophorineae</taxon>
        <taxon>Coniophoraceae</taxon>
        <taxon>Coniophora</taxon>
    </lineage>
</organism>
<gene>
    <name evidence="2" type="ORF">CONPUDRAFT_76580</name>
</gene>
<evidence type="ECO:0000313" key="3">
    <source>
        <dbReference type="Proteomes" id="UP000053558"/>
    </source>
</evidence>
<feature type="transmembrane region" description="Helical" evidence="1">
    <location>
        <begin position="139"/>
        <end position="157"/>
    </location>
</feature>
<dbReference type="Proteomes" id="UP000053558">
    <property type="component" value="Unassembled WGS sequence"/>
</dbReference>
<keyword evidence="1" id="KW-0812">Transmembrane</keyword>
<comment type="caution">
    <text evidence="2">The sequence shown here is derived from an EMBL/GenBank/DDBJ whole genome shotgun (WGS) entry which is preliminary data.</text>
</comment>
<proteinExistence type="predicted"/>